<organism evidence="4 5">
    <name type="scientific">Mobiluncus mulieris</name>
    <dbReference type="NCBI Taxonomy" id="2052"/>
    <lineage>
        <taxon>Bacteria</taxon>
        <taxon>Bacillati</taxon>
        <taxon>Actinomycetota</taxon>
        <taxon>Actinomycetes</taxon>
        <taxon>Actinomycetales</taxon>
        <taxon>Actinomycetaceae</taxon>
        <taxon>Mobiluncus</taxon>
    </lineage>
</organism>
<feature type="domain" description="SCP" evidence="3">
    <location>
        <begin position="431"/>
        <end position="547"/>
    </location>
</feature>
<sequence length="550" mass="55590">MDMKPTTQCKDVVTGEGAATAARPAVGGRVHLGRFLVGGVALVGMVAVSMVGGAKVIQDVDRTPLVGVAESTANPNPDAGLNDPAGPGAAPAPSQPGRVGGGGAAATAIQVSRRAFPGSAAEVYLARLDNPVDALAASVMPNGPILLVPTDGNVPPEVFEEIKRLNPGKVVLLGGKSAISDNVAGQITTYTGKNTVRVSGANRVATAAAIASYAYPGGNPTVYVADAMGADGKGSPDAVAAGVLTDGPIITVTANGGDIATAAQTVKALGANRVVALGGKAAVSDATLNQVAGGSATDRISGPNRYQTSVAIGQRVFGTSASNVYLASGTDLAYALVAGSLTDGPIILVPGTADGNTRGLVTSFGNPNVNAIGDGSSVSDSVLQVAAGYAQPQAAQQPQKSSAPVAGVSQVYTKYSMQPSPTDGAREEAIYNAINGTRTGHGVPALTRDPVMDDAARAWAQQVARTDVFVHSNGALKYADLFPAGWKYAGENMVGYYNIEPGPYAAGCNDLWVKSPGHYKNLIDGRFNRTGVGVATGRTWVYAVQNFGQY</sequence>
<dbReference type="GO" id="GO:0030288">
    <property type="term" value="C:outer membrane-bounded periplasmic space"/>
    <property type="evidence" value="ECO:0007669"/>
    <property type="project" value="TreeGrafter"/>
</dbReference>
<comment type="caution">
    <text evidence="4">The sequence shown here is derived from an EMBL/GenBank/DDBJ whole genome shotgun (WGS) entry which is preliminary data.</text>
</comment>
<proteinExistence type="predicted"/>
<dbReference type="Pfam" id="PF00188">
    <property type="entry name" value="CAP"/>
    <property type="match status" value="1"/>
</dbReference>
<dbReference type="Gene3D" id="3.40.50.12090">
    <property type="match status" value="1"/>
</dbReference>
<dbReference type="Proteomes" id="UP000578252">
    <property type="component" value="Unassembled WGS sequence"/>
</dbReference>
<dbReference type="CDD" id="cd05379">
    <property type="entry name" value="CAP_bacterial"/>
    <property type="match status" value="1"/>
</dbReference>
<dbReference type="Gene3D" id="3.40.33.10">
    <property type="entry name" value="CAP"/>
    <property type="match status" value="1"/>
</dbReference>
<feature type="transmembrane region" description="Helical" evidence="2">
    <location>
        <begin position="35"/>
        <end position="54"/>
    </location>
</feature>
<dbReference type="InterPro" id="IPR007253">
    <property type="entry name" value="Cell_wall-bd_2"/>
</dbReference>
<accession>A0A7Y0TZD7</accession>
<evidence type="ECO:0000256" key="2">
    <source>
        <dbReference type="SAM" id="Phobius"/>
    </source>
</evidence>
<dbReference type="PANTHER" id="PTHR30032:SF4">
    <property type="entry name" value="AMIDASE ENHANCER"/>
    <property type="match status" value="1"/>
</dbReference>
<evidence type="ECO:0000256" key="1">
    <source>
        <dbReference type="SAM" id="MobiDB-lite"/>
    </source>
</evidence>
<keyword evidence="2" id="KW-0812">Transmembrane</keyword>
<dbReference type="EMBL" id="JABCUR010000001">
    <property type="protein sequence ID" value="NMW64103.1"/>
    <property type="molecule type" value="Genomic_DNA"/>
</dbReference>
<evidence type="ECO:0000259" key="3">
    <source>
        <dbReference type="Pfam" id="PF00188"/>
    </source>
</evidence>
<dbReference type="InterPro" id="IPR035940">
    <property type="entry name" value="CAP_sf"/>
</dbReference>
<dbReference type="AlphaFoldDB" id="A0A7Y0TZD7"/>
<feature type="region of interest" description="Disordered" evidence="1">
    <location>
        <begin position="68"/>
        <end position="104"/>
    </location>
</feature>
<gene>
    <name evidence="4" type="ORF">HHJ78_00755</name>
</gene>
<dbReference type="Pfam" id="PF04122">
    <property type="entry name" value="CW_binding_2"/>
    <property type="match status" value="3"/>
</dbReference>
<name>A0A7Y0TZD7_9ACTO</name>
<protein>
    <submittedName>
        <fullName evidence="4">LytC protein</fullName>
    </submittedName>
</protein>
<reference evidence="4 5" key="1">
    <citation type="submission" date="2020-04" db="EMBL/GenBank/DDBJ databases">
        <title>Antimicrobial susceptibility and clonality of vaginal-derived multi-drug resistant Mobiluncus isolates in China.</title>
        <authorList>
            <person name="Zhang X."/>
        </authorList>
    </citation>
    <scope>NUCLEOTIDE SEQUENCE [LARGE SCALE GENOMIC DNA]</scope>
    <source>
        <strain evidence="4 5">13</strain>
    </source>
</reference>
<evidence type="ECO:0000313" key="4">
    <source>
        <dbReference type="EMBL" id="NMW64103.1"/>
    </source>
</evidence>
<evidence type="ECO:0000313" key="5">
    <source>
        <dbReference type="Proteomes" id="UP000578252"/>
    </source>
</evidence>
<dbReference type="SUPFAM" id="SSF55797">
    <property type="entry name" value="PR-1-like"/>
    <property type="match status" value="1"/>
</dbReference>
<dbReference type="PANTHER" id="PTHR30032">
    <property type="entry name" value="N-ACETYLMURAMOYL-L-ALANINE AMIDASE-RELATED"/>
    <property type="match status" value="1"/>
</dbReference>
<keyword evidence="2" id="KW-1133">Transmembrane helix</keyword>
<dbReference type="InterPro" id="IPR051922">
    <property type="entry name" value="Bact_Sporulation_Assoc"/>
</dbReference>
<keyword evidence="2" id="KW-0472">Membrane</keyword>
<dbReference type="InterPro" id="IPR014044">
    <property type="entry name" value="CAP_dom"/>
</dbReference>